<dbReference type="GO" id="GO:0046872">
    <property type="term" value="F:metal ion binding"/>
    <property type="evidence" value="ECO:0007669"/>
    <property type="project" value="UniProtKB-KW"/>
</dbReference>
<evidence type="ECO:0000256" key="1">
    <source>
        <dbReference type="ARBA" id="ARBA00006586"/>
    </source>
</evidence>
<feature type="compositionally biased region" description="Low complexity" evidence="6">
    <location>
        <begin position="275"/>
        <end position="288"/>
    </location>
</feature>
<keyword evidence="7" id="KW-0472">Membrane</keyword>
<comment type="similarity">
    <text evidence="1">Belongs to the peptidase S45 family.</text>
</comment>
<dbReference type="PIRSF" id="PIRSF001227">
    <property type="entry name" value="Pen_acylase"/>
    <property type="match status" value="1"/>
</dbReference>
<feature type="binding site" evidence="5">
    <location>
        <position position="406"/>
    </location>
    <ligand>
        <name>Ca(2+)</name>
        <dbReference type="ChEBI" id="CHEBI:29108"/>
    </ligand>
</feature>
<comment type="cofactor">
    <cofactor evidence="5">
        <name>Ca(2+)</name>
        <dbReference type="ChEBI" id="CHEBI:29108"/>
    </cofactor>
    <text evidence="5">Binds 1 Ca(2+) ion per dimer.</text>
</comment>
<evidence type="ECO:0000256" key="2">
    <source>
        <dbReference type="ARBA" id="ARBA00022801"/>
    </source>
</evidence>
<feature type="binding site" evidence="5">
    <location>
        <position position="239"/>
    </location>
    <ligand>
        <name>Ca(2+)</name>
        <dbReference type="ChEBI" id="CHEBI:29108"/>
    </ligand>
</feature>
<evidence type="ECO:0000256" key="4">
    <source>
        <dbReference type="PIRSR" id="PIRSR001227-1"/>
    </source>
</evidence>
<dbReference type="PANTHER" id="PTHR34218">
    <property type="entry name" value="PEPTIDASE S45 PENICILLIN AMIDASE"/>
    <property type="match status" value="1"/>
</dbReference>
<proteinExistence type="inferred from homology"/>
<keyword evidence="7" id="KW-1133">Transmembrane helix</keyword>
<evidence type="ECO:0000256" key="7">
    <source>
        <dbReference type="SAM" id="Phobius"/>
    </source>
</evidence>
<dbReference type="AlphaFoldDB" id="A0A3N2CRM2"/>
<comment type="caution">
    <text evidence="8">The sequence shown here is derived from an EMBL/GenBank/DDBJ whole genome shotgun (WGS) entry which is preliminary data.</text>
</comment>
<dbReference type="InterPro" id="IPR043147">
    <property type="entry name" value="Penicillin_amidase_A-knob"/>
</dbReference>
<dbReference type="Pfam" id="PF01804">
    <property type="entry name" value="Penicil_amidase"/>
    <property type="match status" value="1"/>
</dbReference>
<feature type="active site" description="Nucleophile" evidence="4">
    <location>
        <position position="325"/>
    </location>
</feature>
<dbReference type="EMBL" id="RKHO01000001">
    <property type="protein sequence ID" value="ROR90008.1"/>
    <property type="molecule type" value="Genomic_DNA"/>
</dbReference>
<dbReference type="GO" id="GO:0017000">
    <property type="term" value="P:antibiotic biosynthetic process"/>
    <property type="evidence" value="ECO:0007669"/>
    <property type="project" value="InterPro"/>
</dbReference>
<feature type="binding site" evidence="5">
    <location>
        <position position="403"/>
    </location>
    <ligand>
        <name>Ca(2+)</name>
        <dbReference type="ChEBI" id="CHEBI:29108"/>
    </ligand>
</feature>
<keyword evidence="5" id="KW-0479">Metal-binding</keyword>
<dbReference type="InterPro" id="IPR023343">
    <property type="entry name" value="Penicillin_amidase_dom1"/>
</dbReference>
<evidence type="ECO:0000256" key="6">
    <source>
        <dbReference type="SAM" id="MobiDB-lite"/>
    </source>
</evidence>
<evidence type="ECO:0000256" key="5">
    <source>
        <dbReference type="PIRSR" id="PIRSR001227-2"/>
    </source>
</evidence>
<dbReference type="Gene3D" id="1.10.439.10">
    <property type="entry name" value="Penicillin Amidohydrolase, domain 1"/>
    <property type="match status" value="1"/>
</dbReference>
<dbReference type="CDD" id="cd03747">
    <property type="entry name" value="Ntn_PGA_like"/>
    <property type="match status" value="1"/>
</dbReference>
<keyword evidence="7" id="KW-0812">Transmembrane</keyword>
<dbReference type="SUPFAM" id="SSF56235">
    <property type="entry name" value="N-terminal nucleophile aminohydrolases (Ntn hydrolases)"/>
    <property type="match status" value="1"/>
</dbReference>
<accession>A0A3N2CRM2</accession>
<dbReference type="Gene3D" id="2.30.120.10">
    <property type="match status" value="1"/>
</dbReference>
<dbReference type="InterPro" id="IPR002692">
    <property type="entry name" value="S45"/>
</dbReference>
<dbReference type="InterPro" id="IPR014395">
    <property type="entry name" value="Pen/GL7ACA/AHL_acylase"/>
</dbReference>
<keyword evidence="5" id="KW-0106">Calcium</keyword>
<sequence>MGVLRGSHTDGGAALVVAAECYGTMPRVTSSRLLGRLDTFRGWPGWARATTYAVAALALLLVVVTVGAVVMVRRPLPETEGTLTVPGLGADVEVLRDARGVPQIYADDATDLFYAQGYVQAQDRFYDMDVRRHVTAGRLAELVGPAAVESDLTVRTLGWRRVAEREFDLLDPATRSYLESYSDGVNAWLRGRSVTAMSVEYTLLALGGLDYKPEQWTPVDSLAWLKAMAWDLRGNMADEVARTRLAVDRSPEQVDELYPRYPYGRHATVLPDATAAAPAPRATPAWATRSSGEQQDREGADAVAAVRDHLASVPALLGTGDGLGSNAWAVSGEHTVSGEPLLANDPHLGVSQPAVWYQTGLHCRSLGEDCPFDVSGFTFAGFPGVIVGHNRDIAWGMTNLDPDVTDLFLEKVEGKTYEYDGQQLPLVERDEEIRVEGEGTRLITVRSTRHGPLLSDVSRELSSVGANAEVGPDAPERGNGYGVALAWTALTPRPTADAVFALGRARDWDDFREAARDFAVPSQNLVYADREGNIGYQAPGDVPIRRSGRDGRYPAAGWDSRNDWTGRLVPFEQLPSRLNPAEGFVVSANQAATGPGYPFLLTTDWDHGYRSQRIRRLLEARIDAGAQLDVRAVQDIQTDTRNPMGPVLVPYLLRPLMTSEYYADGQRLLLDWDFDQAPDSAAAAYFEAVWRSLLRLTFHDELPASLWPDGGQRWVAVVSNLLRQPDSQWWDDSTTTGVIEDRDQILAEALEQARDELTRRLSVSPRQWSWGRLHRLELEHQTLGRGSAVARALLDRGPEPVGGGGTSVDATAWTAPAGYDVTTAPSMRMVVDLADLDASRWVLLGGASGHPASPHYTDQLGTWLAGRTLAWPFSREAVEQAAEDRLVLRPGG</sequence>
<dbReference type="PANTHER" id="PTHR34218:SF4">
    <property type="entry name" value="ACYL-HOMOSERINE LACTONE ACYLASE QUIP"/>
    <property type="match status" value="1"/>
</dbReference>
<organism evidence="8 9">
    <name type="scientific">Nocardioides aurantiacus</name>
    <dbReference type="NCBI Taxonomy" id="86796"/>
    <lineage>
        <taxon>Bacteria</taxon>
        <taxon>Bacillati</taxon>
        <taxon>Actinomycetota</taxon>
        <taxon>Actinomycetes</taxon>
        <taxon>Propionibacteriales</taxon>
        <taxon>Nocardioidaceae</taxon>
        <taxon>Nocardioides</taxon>
    </lineage>
</organism>
<dbReference type="Gene3D" id="3.60.20.10">
    <property type="entry name" value="Glutamine Phosphoribosylpyrophosphate, subunit 1, domain 1"/>
    <property type="match status" value="1"/>
</dbReference>
<dbReference type="Gene3D" id="1.10.1400.10">
    <property type="match status" value="1"/>
</dbReference>
<protein>
    <submittedName>
        <fullName evidence="8">Penicillin amidase</fullName>
    </submittedName>
</protein>
<feature type="region of interest" description="Disordered" evidence="6">
    <location>
        <begin position="275"/>
        <end position="296"/>
    </location>
</feature>
<evidence type="ECO:0000313" key="8">
    <source>
        <dbReference type="EMBL" id="ROR90008.1"/>
    </source>
</evidence>
<keyword evidence="2" id="KW-0378">Hydrolase</keyword>
<keyword evidence="9" id="KW-1185">Reference proteome</keyword>
<name>A0A3N2CRM2_9ACTN</name>
<dbReference type="InterPro" id="IPR043146">
    <property type="entry name" value="Penicillin_amidase_N_B-knob"/>
</dbReference>
<feature type="transmembrane region" description="Helical" evidence="7">
    <location>
        <begin position="51"/>
        <end position="72"/>
    </location>
</feature>
<dbReference type="GO" id="GO:0016811">
    <property type="term" value="F:hydrolase activity, acting on carbon-nitrogen (but not peptide) bonds, in linear amides"/>
    <property type="evidence" value="ECO:0007669"/>
    <property type="project" value="InterPro"/>
</dbReference>
<keyword evidence="3" id="KW-0865">Zymogen</keyword>
<gene>
    <name evidence="8" type="ORF">EDD33_0840</name>
</gene>
<evidence type="ECO:0000313" key="9">
    <source>
        <dbReference type="Proteomes" id="UP000281738"/>
    </source>
</evidence>
<reference evidence="8 9" key="1">
    <citation type="submission" date="2018-11" db="EMBL/GenBank/DDBJ databases">
        <title>Sequencing the genomes of 1000 actinobacteria strains.</title>
        <authorList>
            <person name="Klenk H.-P."/>
        </authorList>
    </citation>
    <scope>NUCLEOTIDE SEQUENCE [LARGE SCALE GENOMIC DNA]</scope>
    <source>
        <strain evidence="8 9">DSM 12652</strain>
    </source>
</reference>
<evidence type="ECO:0000256" key="3">
    <source>
        <dbReference type="ARBA" id="ARBA00023145"/>
    </source>
</evidence>
<dbReference type="InterPro" id="IPR029055">
    <property type="entry name" value="Ntn_hydrolases_N"/>
</dbReference>
<dbReference type="Proteomes" id="UP000281738">
    <property type="component" value="Unassembled WGS sequence"/>
</dbReference>